<accession>A0A518D588</accession>
<dbReference type="EMBL" id="CP036290">
    <property type="protein sequence ID" value="QDU86636.1"/>
    <property type="molecule type" value="Genomic_DNA"/>
</dbReference>
<keyword evidence="2" id="KW-0732">Signal</keyword>
<proteinExistence type="predicted"/>
<keyword evidence="4" id="KW-1185">Reference proteome</keyword>
<protein>
    <submittedName>
        <fullName evidence="3">Uncharacterized protein</fullName>
    </submittedName>
</protein>
<dbReference type="RefSeq" id="WP_145192223.1">
    <property type="nucleotide sequence ID" value="NZ_CP036290.1"/>
</dbReference>
<feature type="region of interest" description="Disordered" evidence="1">
    <location>
        <begin position="506"/>
        <end position="528"/>
    </location>
</feature>
<dbReference type="Proteomes" id="UP000319342">
    <property type="component" value="Chromosome"/>
</dbReference>
<dbReference type="AlphaFoldDB" id="A0A518D588"/>
<evidence type="ECO:0000256" key="1">
    <source>
        <dbReference type="SAM" id="MobiDB-lite"/>
    </source>
</evidence>
<reference evidence="3 4" key="1">
    <citation type="submission" date="2019-02" db="EMBL/GenBank/DDBJ databases">
        <title>Deep-cultivation of Planctomycetes and their phenomic and genomic characterization uncovers novel biology.</title>
        <authorList>
            <person name="Wiegand S."/>
            <person name="Jogler M."/>
            <person name="Boedeker C."/>
            <person name="Pinto D."/>
            <person name="Vollmers J."/>
            <person name="Rivas-Marin E."/>
            <person name="Kohn T."/>
            <person name="Peeters S.H."/>
            <person name="Heuer A."/>
            <person name="Rast P."/>
            <person name="Oberbeckmann S."/>
            <person name="Bunk B."/>
            <person name="Jeske O."/>
            <person name="Meyerdierks A."/>
            <person name="Storesund J.E."/>
            <person name="Kallscheuer N."/>
            <person name="Luecker S."/>
            <person name="Lage O.M."/>
            <person name="Pohl T."/>
            <person name="Merkel B.J."/>
            <person name="Hornburger P."/>
            <person name="Mueller R.-W."/>
            <person name="Bruemmer F."/>
            <person name="Labrenz M."/>
            <person name="Spormann A.M."/>
            <person name="Op den Camp H."/>
            <person name="Overmann J."/>
            <person name="Amann R."/>
            <person name="Jetten M.S.M."/>
            <person name="Mascher T."/>
            <person name="Medema M.H."/>
            <person name="Devos D.P."/>
            <person name="Kaster A.-K."/>
            <person name="Ovreas L."/>
            <person name="Rohde M."/>
            <person name="Galperin M.Y."/>
            <person name="Jogler C."/>
        </authorList>
    </citation>
    <scope>NUCLEOTIDE SEQUENCE [LARGE SCALE GENOMIC DNA]</scope>
    <source>
        <strain evidence="3 4">Pla163</strain>
    </source>
</reference>
<sequence length="528" mass="57574" precursor="true">MLHSLATLLLAAGATPVATPLAAAPGSIAAAPAALAAAPQDLDALRAVGARALAKALELAEWADAAGYESGRNEMYEVVLSYDPEDKDARKALGFKKKKGEWEQGRRKDPKDEFEPGVPEEFAQLKQAALAELRGEVDAAFEGIAATPQTEARRRAELAKLLPFDPDDAALRTALGQSRHPVHGVWMLDDTLTAIERRAELAETMATLRANLDEPSEDGVDELARDIELDWVTTLRLGQMNITSTFGPEDTRQLIETAQLTRDLFRSIFRRAGSPGYPTVIYALEPSQRNRFFTQHSLTPPDELEYRIQVTSSWLTGRVVISDAAQIVRNDLTAFQTAGYALTEKFGVWTDDGWAQQGLTSYLAHHVCGTRLSFWDIRTKDEYGKEIGGAKSWLDRVPPSTEGWLLLARALVVDEGLTVSQFARALTTPTVKMAWEDVVISHAVAAYLVESRPEALFTLMGQIKGEGSLVRAFEEELGLPLEAFRDRLVQWIEELEVTLPALEEAAAAAAPPAAEAPAEGGETSGDEG</sequence>
<evidence type="ECO:0000313" key="4">
    <source>
        <dbReference type="Proteomes" id="UP000319342"/>
    </source>
</evidence>
<name>A0A518D588_9BACT</name>
<evidence type="ECO:0000313" key="3">
    <source>
        <dbReference type="EMBL" id="QDU86636.1"/>
    </source>
</evidence>
<gene>
    <name evidence="3" type="ORF">Pla163_37870</name>
</gene>
<organism evidence="3 4">
    <name type="scientific">Rohdeia mirabilis</name>
    <dbReference type="NCBI Taxonomy" id="2528008"/>
    <lineage>
        <taxon>Bacteria</taxon>
        <taxon>Pseudomonadati</taxon>
        <taxon>Planctomycetota</taxon>
        <taxon>Planctomycetia</taxon>
        <taxon>Planctomycetia incertae sedis</taxon>
        <taxon>Rohdeia</taxon>
    </lineage>
</organism>
<feature type="compositionally biased region" description="Low complexity" evidence="1">
    <location>
        <begin position="506"/>
        <end position="519"/>
    </location>
</feature>
<evidence type="ECO:0000256" key="2">
    <source>
        <dbReference type="SAM" id="SignalP"/>
    </source>
</evidence>
<feature type="chain" id="PRO_5022145007" evidence="2">
    <location>
        <begin position="24"/>
        <end position="528"/>
    </location>
</feature>
<feature type="signal peptide" evidence="2">
    <location>
        <begin position="1"/>
        <end position="23"/>
    </location>
</feature>